<proteinExistence type="predicted"/>
<gene>
    <name evidence="1" type="ORF">SAMN02745216_04739</name>
</gene>
<accession>A0A1M6YF77</accession>
<dbReference type="RefSeq" id="WP_073478720.1">
    <property type="nucleotide sequence ID" value="NZ_FQZU01000049.1"/>
</dbReference>
<evidence type="ECO:0008006" key="3">
    <source>
        <dbReference type="Google" id="ProtNLM"/>
    </source>
</evidence>
<name>A0A1M6YF77_9BACT</name>
<protein>
    <recommendedName>
        <fullName evidence="3">Cytosolic protein</fullName>
    </recommendedName>
</protein>
<dbReference type="Proteomes" id="UP000183994">
    <property type="component" value="Unassembled WGS sequence"/>
</dbReference>
<reference evidence="2" key="1">
    <citation type="submission" date="2016-11" db="EMBL/GenBank/DDBJ databases">
        <authorList>
            <person name="Varghese N."/>
            <person name="Submissions S."/>
        </authorList>
    </citation>
    <scope>NUCLEOTIDE SEQUENCE [LARGE SCALE GENOMIC DNA]</scope>
    <source>
        <strain evidence="2">DSM 16219</strain>
    </source>
</reference>
<sequence length="97" mass="11350">MKAGIFFTGSGPILLLTSYESLDDPQLVEKLETKGIKRYIAFEVDEEKVRERYGMHYTVVMNDLRQASDLRVLDYDGHHVFNMFRFDEMHPPVKHDA</sequence>
<organism evidence="1 2">
    <name type="scientific">Desulfatibacillum alkenivorans DSM 16219</name>
    <dbReference type="NCBI Taxonomy" id="1121393"/>
    <lineage>
        <taxon>Bacteria</taxon>
        <taxon>Pseudomonadati</taxon>
        <taxon>Thermodesulfobacteriota</taxon>
        <taxon>Desulfobacteria</taxon>
        <taxon>Desulfobacterales</taxon>
        <taxon>Desulfatibacillaceae</taxon>
        <taxon>Desulfatibacillum</taxon>
    </lineage>
</organism>
<evidence type="ECO:0000313" key="2">
    <source>
        <dbReference type="Proteomes" id="UP000183994"/>
    </source>
</evidence>
<dbReference type="EMBL" id="FQZU01000049">
    <property type="protein sequence ID" value="SHL16971.1"/>
    <property type="molecule type" value="Genomic_DNA"/>
</dbReference>
<keyword evidence="2" id="KW-1185">Reference proteome</keyword>
<dbReference type="STRING" id="1121393.SAMN02745216_04739"/>
<evidence type="ECO:0000313" key="1">
    <source>
        <dbReference type="EMBL" id="SHL16971.1"/>
    </source>
</evidence>
<dbReference type="OrthoDB" id="5420735at2"/>
<dbReference type="AlphaFoldDB" id="A0A1M6YF77"/>